<keyword evidence="2" id="KW-0472">Membrane</keyword>
<dbReference type="AlphaFoldDB" id="A0A0A3ZCG8"/>
<reference evidence="3 4" key="1">
    <citation type="submission" date="2014-10" db="EMBL/GenBank/DDBJ databases">
        <title>Genome sequence of Erwinia typographi M043b.</title>
        <authorList>
            <person name="Chan K.-G."/>
            <person name="Tan W.-S."/>
        </authorList>
    </citation>
    <scope>NUCLEOTIDE SEQUENCE [LARGE SCALE GENOMIC DNA]</scope>
    <source>
        <strain evidence="3 4">M043b</strain>
    </source>
</reference>
<dbReference type="STRING" id="371042.NG99_03950"/>
<comment type="caution">
    <text evidence="3">The sequence shown here is derived from an EMBL/GenBank/DDBJ whole genome shotgun (WGS) entry which is preliminary data.</text>
</comment>
<organism evidence="3 4">
    <name type="scientific">Erwinia typographi</name>
    <dbReference type="NCBI Taxonomy" id="371042"/>
    <lineage>
        <taxon>Bacteria</taxon>
        <taxon>Pseudomonadati</taxon>
        <taxon>Pseudomonadota</taxon>
        <taxon>Gammaproteobacteria</taxon>
        <taxon>Enterobacterales</taxon>
        <taxon>Erwiniaceae</taxon>
        <taxon>Erwinia</taxon>
    </lineage>
</organism>
<dbReference type="RefSeq" id="WP_034888644.1">
    <property type="nucleotide sequence ID" value="NZ_JRUQ01000017.1"/>
</dbReference>
<dbReference type="EMBL" id="JRUQ01000017">
    <property type="protein sequence ID" value="KGT95356.1"/>
    <property type="molecule type" value="Genomic_DNA"/>
</dbReference>
<dbReference type="Proteomes" id="UP000030351">
    <property type="component" value="Unassembled WGS sequence"/>
</dbReference>
<evidence type="ECO:0000256" key="1">
    <source>
        <dbReference type="SAM" id="MobiDB-lite"/>
    </source>
</evidence>
<keyword evidence="4" id="KW-1185">Reference proteome</keyword>
<accession>A0A0A3ZCG8</accession>
<sequence length="149" mass="16514">MKNTTDNRLTDLITGPDDRMLSEPAITSSPEGGQPVTEKGRLRLTLRYATPQTGAFMARLWQAFFIAGISLLLAGCGVWWCSHWMFDAVLADQMDPQALRVKAIWNVLMYFVPLTMVITGAVMAFVSPVLALIYLLPDPVLTRSKPAQD</sequence>
<feature type="transmembrane region" description="Helical" evidence="2">
    <location>
        <begin position="60"/>
        <end position="82"/>
    </location>
</feature>
<evidence type="ECO:0000256" key="2">
    <source>
        <dbReference type="SAM" id="Phobius"/>
    </source>
</evidence>
<feature type="transmembrane region" description="Helical" evidence="2">
    <location>
        <begin position="103"/>
        <end position="136"/>
    </location>
</feature>
<name>A0A0A3ZCG8_9GAMM</name>
<keyword evidence="2" id="KW-1133">Transmembrane helix</keyword>
<evidence type="ECO:0008006" key="5">
    <source>
        <dbReference type="Google" id="ProtNLM"/>
    </source>
</evidence>
<feature type="region of interest" description="Disordered" evidence="1">
    <location>
        <begin position="1"/>
        <end position="37"/>
    </location>
</feature>
<gene>
    <name evidence="3" type="ORF">NG99_03950</name>
</gene>
<keyword evidence="2" id="KW-0812">Transmembrane</keyword>
<dbReference type="OrthoDB" id="6612360at2"/>
<proteinExistence type="predicted"/>
<evidence type="ECO:0000313" key="4">
    <source>
        <dbReference type="Proteomes" id="UP000030351"/>
    </source>
</evidence>
<protein>
    <recommendedName>
        <fullName evidence="5">Conjugal transfer protein TrbF</fullName>
    </recommendedName>
</protein>
<evidence type="ECO:0000313" key="3">
    <source>
        <dbReference type="EMBL" id="KGT95356.1"/>
    </source>
</evidence>